<evidence type="ECO:0000256" key="2">
    <source>
        <dbReference type="ARBA" id="ARBA00022643"/>
    </source>
</evidence>
<evidence type="ECO:0000313" key="4">
    <source>
        <dbReference type="EMBL" id="ACN16898.1"/>
    </source>
</evidence>
<keyword evidence="5" id="KW-1185">Reference proteome</keyword>
<dbReference type="InterPro" id="IPR051796">
    <property type="entry name" value="ISF_SsuE-like"/>
</dbReference>
<dbReference type="PANTHER" id="PTHR43278:SF2">
    <property type="entry name" value="IRON-SULFUR FLAVOPROTEIN"/>
    <property type="match status" value="1"/>
</dbReference>
<dbReference type="InterPro" id="IPR029039">
    <property type="entry name" value="Flavoprotein-like_sf"/>
</dbReference>
<evidence type="ECO:0000313" key="5">
    <source>
        <dbReference type="Proteomes" id="UP000000442"/>
    </source>
</evidence>
<evidence type="ECO:0000256" key="1">
    <source>
        <dbReference type="ARBA" id="ARBA00022630"/>
    </source>
</evidence>
<dbReference type="OrthoDB" id="6398207at2"/>
<evidence type="ECO:0000259" key="3">
    <source>
        <dbReference type="Pfam" id="PF03358"/>
    </source>
</evidence>
<dbReference type="Gene3D" id="3.40.50.360">
    <property type="match status" value="1"/>
</dbReference>
<sequence>MKVLTLQGSARKKGNTARVISWMDEELTAMGHEVESVYLSSKNIKGCLACGKCKENMEGVGCIQKDDAPEILQKMIEAELVVFASPLYFWGVSGPLKCLIDRTFSLYNNYHQPDHISLVKGQRQALVVTGAGPYENNAEPTFTAFGRLQGPHMAINAGELFIGPCTSPDQMDSSIKEKAKAFARKIVA</sequence>
<dbReference type="GO" id="GO:0016491">
    <property type="term" value="F:oxidoreductase activity"/>
    <property type="evidence" value="ECO:0007669"/>
    <property type="project" value="InterPro"/>
</dbReference>
<dbReference type="STRING" id="177437.HRM2_38400"/>
<name>C0QAW5_DESAH</name>
<dbReference type="Pfam" id="PF03358">
    <property type="entry name" value="FMN_red"/>
    <property type="match status" value="1"/>
</dbReference>
<protein>
    <submittedName>
        <fullName evidence="4">NADPH-dependent FMN reductase, iron-sulfur flavoprotein</fullName>
    </submittedName>
</protein>
<feature type="domain" description="NADPH-dependent FMN reductase-like" evidence="3">
    <location>
        <begin position="1"/>
        <end position="130"/>
    </location>
</feature>
<organism evidence="4 5">
    <name type="scientific">Desulforapulum autotrophicum (strain ATCC 43914 / DSM 3382 / VKM B-1955 / HRM2)</name>
    <name type="common">Desulfobacterium autotrophicum</name>
    <dbReference type="NCBI Taxonomy" id="177437"/>
    <lineage>
        <taxon>Bacteria</taxon>
        <taxon>Pseudomonadati</taxon>
        <taxon>Thermodesulfobacteriota</taxon>
        <taxon>Desulfobacteria</taxon>
        <taxon>Desulfobacterales</taxon>
        <taxon>Desulfobacteraceae</taxon>
        <taxon>Desulforapulum</taxon>
    </lineage>
</organism>
<accession>C0QAW5</accession>
<dbReference type="RefSeq" id="WP_015905644.1">
    <property type="nucleotide sequence ID" value="NC_012108.1"/>
</dbReference>
<dbReference type="AlphaFoldDB" id="C0QAW5"/>
<reference evidence="4 5" key="1">
    <citation type="journal article" date="2009" name="Environ. Microbiol.">
        <title>Genome sequence of Desulfobacterium autotrophicum HRM2, a marine sulfate reducer oxidizing organic carbon completely to carbon dioxide.</title>
        <authorList>
            <person name="Strittmatter A.W."/>
            <person name="Liesegang H."/>
            <person name="Rabus R."/>
            <person name="Decker I."/>
            <person name="Amann J."/>
            <person name="Andres S."/>
            <person name="Henne A."/>
            <person name="Fricke W.F."/>
            <person name="Martinez-Arias R."/>
            <person name="Bartels D."/>
            <person name="Goesmann A."/>
            <person name="Krause L."/>
            <person name="Puehler A."/>
            <person name="Klenk H.P."/>
            <person name="Richter M."/>
            <person name="Schuler M."/>
            <person name="Gloeckner F.O."/>
            <person name="Meyerdierks A."/>
            <person name="Gottschalk G."/>
            <person name="Amann R."/>
        </authorList>
    </citation>
    <scope>NUCLEOTIDE SEQUENCE [LARGE SCALE GENOMIC DNA]</scope>
    <source>
        <strain evidence="5">ATCC 43914 / DSM 3382 / HRM2</strain>
    </source>
</reference>
<keyword evidence="1" id="KW-0285">Flavoprotein</keyword>
<dbReference type="EMBL" id="CP001087">
    <property type="protein sequence ID" value="ACN16898.1"/>
    <property type="molecule type" value="Genomic_DNA"/>
</dbReference>
<proteinExistence type="predicted"/>
<dbReference type="SUPFAM" id="SSF52218">
    <property type="entry name" value="Flavoproteins"/>
    <property type="match status" value="1"/>
</dbReference>
<gene>
    <name evidence="4" type="ordered locus">HRM2_38400</name>
</gene>
<dbReference type="Proteomes" id="UP000000442">
    <property type="component" value="Chromosome"/>
</dbReference>
<keyword evidence="2" id="KW-0288">FMN</keyword>
<dbReference type="eggNOG" id="COG0655">
    <property type="taxonomic scope" value="Bacteria"/>
</dbReference>
<dbReference type="HOGENOM" id="CLU_050993_4_2_7"/>
<dbReference type="PANTHER" id="PTHR43278">
    <property type="entry name" value="NAD(P)H-DEPENDENT FMN-CONTAINING OXIDOREDUCTASE YWQN-RELATED"/>
    <property type="match status" value="1"/>
</dbReference>
<dbReference type="InterPro" id="IPR005025">
    <property type="entry name" value="FMN_Rdtase-like_dom"/>
</dbReference>
<dbReference type="KEGG" id="dat:HRM2_38400"/>